<dbReference type="PANTHER" id="PTHR33069:SF3">
    <property type="entry name" value="DYNEIN HEAVY CHAIN TAIL DOMAIN-CONTAINING PROTEIN"/>
    <property type="match status" value="1"/>
</dbReference>
<dbReference type="VEuPathDB" id="FungiDB:VP01_4539g1"/>
<reference evidence="2 3" key="1">
    <citation type="submission" date="2015-08" db="EMBL/GenBank/DDBJ databases">
        <title>Next Generation Sequencing and Analysis of the Genome of Puccinia sorghi L Schw, the Causal Agent of Maize Common Rust.</title>
        <authorList>
            <person name="Rochi L."/>
            <person name="Burguener G."/>
            <person name="Darino M."/>
            <person name="Turjanski A."/>
            <person name="Kreff E."/>
            <person name="Dieguez M.J."/>
            <person name="Sacco F."/>
        </authorList>
    </citation>
    <scope>NUCLEOTIDE SEQUENCE [LARGE SCALE GENOMIC DNA]</scope>
    <source>
        <strain evidence="2 3">RO10H11247</strain>
    </source>
</reference>
<accession>A0A0L6UNX9</accession>
<proteinExistence type="predicted"/>
<dbReference type="Proteomes" id="UP000037035">
    <property type="component" value="Unassembled WGS sequence"/>
</dbReference>
<feature type="region of interest" description="Disordered" evidence="1">
    <location>
        <begin position="1"/>
        <end position="25"/>
    </location>
</feature>
<comment type="caution">
    <text evidence="2">The sequence shown here is derived from an EMBL/GenBank/DDBJ whole genome shotgun (WGS) entry which is preliminary data.</text>
</comment>
<protein>
    <submittedName>
        <fullName evidence="2">Uncharacterized protein</fullName>
    </submittedName>
</protein>
<evidence type="ECO:0000256" key="1">
    <source>
        <dbReference type="SAM" id="MobiDB-lite"/>
    </source>
</evidence>
<keyword evidence="3" id="KW-1185">Reference proteome</keyword>
<dbReference type="PANTHER" id="PTHR33069">
    <property type="entry name" value="CHROMOSOME 7, WHOLE GENOME SHOTGUN SEQUENCE-RELATED"/>
    <property type="match status" value="1"/>
</dbReference>
<dbReference type="EMBL" id="LAVV01009656">
    <property type="protein sequence ID" value="KNZ50234.1"/>
    <property type="molecule type" value="Genomic_DNA"/>
</dbReference>
<gene>
    <name evidence="2" type="ORF">VP01_4539g1</name>
</gene>
<dbReference type="OrthoDB" id="2502132at2759"/>
<organism evidence="2 3">
    <name type="scientific">Puccinia sorghi</name>
    <dbReference type="NCBI Taxonomy" id="27349"/>
    <lineage>
        <taxon>Eukaryota</taxon>
        <taxon>Fungi</taxon>
        <taxon>Dikarya</taxon>
        <taxon>Basidiomycota</taxon>
        <taxon>Pucciniomycotina</taxon>
        <taxon>Pucciniomycetes</taxon>
        <taxon>Pucciniales</taxon>
        <taxon>Pucciniaceae</taxon>
        <taxon>Puccinia</taxon>
    </lineage>
</organism>
<evidence type="ECO:0000313" key="2">
    <source>
        <dbReference type="EMBL" id="KNZ50234.1"/>
    </source>
</evidence>
<dbReference type="AlphaFoldDB" id="A0A0L6UNX9"/>
<name>A0A0L6UNX9_9BASI</name>
<evidence type="ECO:0000313" key="3">
    <source>
        <dbReference type="Proteomes" id="UP000037035"/>
    </source>
</evidence>
<sequence>MEGLRAPVERLMGGQSQEADDEEEDLTPVDLALTRDQQCAREIRESDGAMREVSSDFSNIIYQLQKHLLPSLKKGVWRLCYLVFGPDHLEKNEPPEFQAALEVLKELKTILDQIKHQTKSLWKPSHSVSGYPHWRFYVNYHRCSLVDSKMENITEMLGRLFEKYDRLFFISEMRIVNKLDAGIAWRSLIRHTRRVSGYLDSVINWFALSDLGVVQDQWQLMAEEVGDILQRAVEFPIKNPGIPHRELFCDLIPLIKLFRIFFKKLSRATPSEPHFIYQMSLDQLSSLIDSTLFFPDVLEEFIAGVRSPPDPADEFDEEPTFLLMDHFERTMRILHPFLDPNGYDKAIRHEFSKWYMSWRQLFYLAIDRFTATYFRLYSDLSRYHQW</sequence>